<dbReference type="GO" id="GO:0006355">
    <property type="term" value="P:regulation of DNA-templated transcription"/>
    <property type="evidence" value="ECO:0007669"/>
    <property type="project" value="InterPro"/>
</dbReference>
<sequence>MGTKRINVRLPERLVREADGIAKVEHKNRTELIKEALNDYLQKFEREEEFKEKIVDLYLDGSISYDILEAVIGKRDAVAVKTSRNILERGSELADEMAGLE</sequence>
<organism evidence="2 3">
    <name type="scientific">candidate division MSBL1 archaeon SCGC-AAA382A03</name>
    <dbReference type="NCBI Taxonomy" id="1698278"/>
    <lineage>
        <taxon>Archaea</taxon>
        <taxon>Methanobacteriati</taxon>
        <taxon>Methanobacteriota</taxon>
        <taxon>candidate division MSBL1</taxon>
    </lineage>
</organism>
<dbReference type="CDD" id="cd22231">
    <property type="entry name" value="RHH_NikR_HicB-like"/>
    <property type="match status" value="1"/>
</dbReference>
<dbReference type="Gene3D" id="1.10.1220.10">
    <property type="entry name" value="Met repressor-like"/>
    <property type="match status" value="1"/>
</dbReference>
<dbReference type="AlphaFoldDB" id="A0A133VDW2"/>
<dbReference type="Proteomes" id="UP000070549">
    <property type="component" value="Unassembled WGS sequence"/>
</dbReference>
<protein>
    <submittedName>
        <fullName evidence="2">CopG family transcriptional regulator</fullName>
    </submittedName>
</protein>
<dbReference type="InterPro" id="IPR013321">
    <property type="entry name" value="Arc_rbn_hlx_hlx"/>
</dbReference>
<name>A0A133VDW2_9EURY</name>
<dbReference type="SUPFAM" id="SSF47598">
    <property type="entry name" value="Ribbon-helix-helix"/>
    <property type="match status" value="1"/>
</dbReference>
<dbReference type="EMBL" id="LHYC01000053">
    <property type="protein sequence ID" value="KXB04621.1"/>
    <property type="molecule type" value="Genomic_DNA"/>
</dbReference>
<proteinExistence type="predicted"/>
<dbReference type="InterPro" id="IPR002145">
    <property type="entry name" value="CopG"/>
</dbReference>
<dbReference type="Pfam" id="PF01402">
    <property type="entry name" value="RHH_1"/>
    <property type="match status" value="1"/>
</dbReference>
<evidence type="ECO:0000313" key="2">
    <source>
        <dbReference type="EMBL" id="KXB04621.1"/>
    </source>
</evidence>
<reference evidence="2 3" key="1">
    <citation type="journal article" date="2016" name="Sci. Rep.">
        <title>Metabolic traits of an uncultured archaeal lineage -MSBL1- from brine pools of the Red Sea.</title>
        <authorList>
            <person name="Mwirichia R."/>
            <person name="Alam I."/>
            <person name="Rashid M."/>
            <person name="Vinu M."/>
            <person name="Ba-Alawi W."/>
            <person name="Anthony Kamau A."/>
            <person name="Kamanda Ngugi D."/>
            <person name="Goker M."/>
            <person name="Klenk H.P."/>
            <person name="Bajic V."/>
            <person name="Stingl U."/>
        </authorList>
    </citation>
    <scope>NUCLEOTIDE SEQUENCE [LARGE SCALE GENOMIC DNA]</scope>
    <source>
        <strain evidence="2">SCGC-AAA382A03</strain>
    </source>
</reference>
<dbReference type="InterPro" id="IPR010985">
    <property type="entry name" value="Ribbon_hlx_hlx"/>
</dbReference>
<comment type="caution">
    <text evidence="2">The sequence shown here is derived from an EMBL/GenBank/DDBJ whole genome shotgun (WGS) entry which is preliminary data.</text>
</comment>
<gene>
    <name evidence="2" type="ORF">AKJ49_01890</name>
</gene>
<evidence type="ECO:0000313" key="3">
    <source>
        <dbReference type="Proteomes" id="UP000070549"/>
    </source>
</evidence>
<feature type="domain" description="Ribbon-helix-helix protein CopG" evidence="1">
    <location>
        <begin position="4"/>
        <end position="41"/>
    </location>
</feature>
<evidence type="ECO:0000259" key="1">
    <source>
        <dbReference type="Pfam" id="PF01402"/>
    </source>
</evidence>
<keyword evidence="3" id="KW-1185">Reference proteome</keyword>
<accession>A0A133VDW2</accession>